<accession>A0A6J7WK27</accession>
<reference evidence="1" key="1">
    <citation type="submission" date="2020-05" db="EMBL/GenBank/DDBJ databases">
        <authorList>
            <person name="Chiriac C."/>
            <person name="Salcher M."/>
            <person name="Ghai R."/>
            <person name="Kavagutti S V."/>
        </authorList>
    </citation>
    <scope>NUCLEOTIDE SEQUENCE</scope>
</reference>
<proteinExistence type="predicted"/>
<gene>
    <name evidence="1" type="ORF">UFOVP206_53</name>
</gene>
<organism evidence="1">
    <name type="scientific">uncultured Caudovirales phage</name>
    <dbReference type="NCBI Taxonomy" id="2100421"/>
    <lineage>
        <taxon>Viruses</taxon>
        <taxon>Duplodnaviria</taxon>
        <taxon>Heunggongvirae</taxon>
        <taxon>Uroviricota</taxon>
        <taxon>Caudoviricetes</taxon>
        <taxon>Peduoviridae</taxon>
        <taxon>Maltschvirus</taxon>
        <taxon>Maltschvirus maltsch</taxon>
    </lineage>
</organism>
<protein>
    <submittedName>
        <fullName evidence="1">Uncharacterized protein</fullName>
    </submittedName>
</protein>
<evidence type="ECO:0000313" key="1">
    <source>
        <dbReference type="EMBL" id="CAB5218086.1"/>
    </source>
</evidence>
<dbReference type="EMBL" id="LR798250">
    <property type="protein sequence ID" value="CAB5218086.1"/>
    <property type="molecule type" value="Genomic_DNA"/>
</dbReference>
<sequence>MIYKFIDKTEISVHLEIQLKENNLEIFSVNHTKKNCVIISLDKHDLFKLIGALHCIQKEMK</sequence>
<name>A0A6J7WK27_9CAUD</name>